<keyword evidence="11 14" id="KW-1133">Transmembrane helix</keyword>
<comment type="cofactor">
    <cofactor evidence="1">
        <name>Zn(2+)</name>
        <dbReference type="ChEBI" id="CHEBI:29105"/>
    </cofactor>
</comment>
<evidence type="ECO:0000256" key="5">
    <source>
        <dbReference type="ARBA" id="ARBA00022692"/>
    </source>
</evidence>
<comment type="subcellular location">
    <subcellularLocation>
        <location evidence="2">Membrane</location>
    </subcellularLocation>
</comment>
<evidence type="ECO:0000256" key="1">
    <source>
        <dbReference type="ARBA" id="ARBA00001947"/>
    </source>
</evidence>
<dbReference type="GO" id="GO:0016020">
    <property type="term" value="C:membrane"/>
    <property type="evidence" value="ECO:0007669"/>
    <property type="project" value="UniProtKB-SubCell"/>
</dbReference>
<comment type="similarity">
    <text evidence="3">In the C-terminal section; belongs to the peptidase M41 family.</text>
</comment>
<dbReference type="Pfam" id="PF00004">
    <property type="entry name" value="AAA"/>
    <property type="match status" value="1"/>
</dbReference>
<evidence type="ECO:0000256" key="9">
    <source>
        <dbReference type="ARBA" id="ARBA00022833"/>
    </source>
</evidence>
<reference evidence="16" key="1">
    <citation type="journal article" date="2013" name="Environ. Microbiol.">
        <title>Microbiota from the distal guts of lean and obese adolescents exhibit partial functional redundancy besides clear differences in community structure.</title>
        <authorList>
            <person name="Ferrer M."/>
            <person name="Ruiz A."/>
            <person name="Lanza F."/>
            <person name="Haange S.B."/>
            <person name="Oberbach A."/>
            <person name="Till H."/>
            <person name="Bargiela R."/>
            <person name="Campoy C."/>
            <person name="Segura M.T."/>
            <person name="Richter M."/>
            <person name="von Bergen M."/>
            <person name="Seifert J."/>
            <person name="Suarez A."/>
        </authorList>
    </citation>
    <scope>NUCLEOTIDE SEQUENCE</scope>
</reference>
<protein>
    <submittedName>
        <fullName evidence="16">Transmembrane AAA-metalloprotease FtsH</fullName>
    </submittedName>
</protein>
<evidence type="ECO:0000256" key="7">
    <source>
        <dbReference type="ARBA" id="ARBA00022741"/>
    </source>
</evidence>
<evidence type="ECO:0000256" key="11">
    <source>
        <dbReference type="ARBA" id="ARBA00022989"/>
    </source>
</evidence>
<keyword evidence="10" id="KW-0067">ATP-binding</keyword>
<dbReference type="FunFam" id="1.10.8.60:FF:000001">
    <property type="entry name" value="ATP-dependent zinc metalloprotease FtsH"/>
    <property type="match status" value="1"/>
</dbReference>
<evidence type="ECO:0000256" key="10">
    <source>
        <dbReference type="ARBA" id="ARBA00022840"/>
    </source>
</evidence>
<dbReference type="Gene3D" id="3.40.1690.20">
    <property type="match status" value="1"/>
</dbReference>
<dbReference type="InterPro" id="IPR003959">
    <property type="entry name" value="ATPase_AAA_core"/>
</dbReference>
<name>K1SAY6_9ZZZZ</name>
<feature type="non-terminal residue" evidence="16">
    <location>
        <position position="361"/>
    </location>
</feature>
<evidence type="ECO:0000256" key="14">
    <source>
        <dbReference type="SAM" id="Phobius"/>
    </source>
</evidence>
<dbReference type="InterPro" id="IPR050928">
    <property type="entry name" value="ATP-dep_Zn_Metalloprotease"/>
</dbReference>
<dbReference type="Pfam" id="PF17862">
    <property type="entry name" value="AAA_lid_3"/>
    <property type="match status" value="1"/>
</dbReference>
<evidence type="ECO:0000256" key="4">
    <source>
        <dbReference type="ARBA" id="ARBA00022670"/>
    </source>
</evidence>
<feature type="domain" description="AAA+ ATPase" evidence="15">
    <location>
        <begin position="152"/>
        <end position="292"/>
    </location>
</feature>
<dbReference type="PANTHER" id="PTHR43655">
    <property type="entry name" value="ATP-DEPENDENT PROTEASE"/>
    <property type="match status" value="1"/>
</dbReference>
<accession>K1SAY6</accession>
<dbReference type="GO" id="GO:0046872">
    <property type="term" value="F:metal ion binding"/>
    <property type="evidence" value="ECO:0007669"/>
    <property type="project" value="UniProtKB-KW"/>
</dbReference>
<dbReference type="PANTHER" id="PTHR43655:SF2">
    <property type="entry name" value="AFG3 LIKE MATRIX AAA PEPTIDASE SUBUNIT 2, ISOFORM A"/>
    <property type="match status" value="1"/>
</dbReference>
<keyword evidence="8" id="KW-0378">Hydrolase</keyword>
<keyword evidence="12 16" id="KW-0482">Metalloprotease</keyword>
<dbReference type="SMART" id="SM00382">
    <property type="entry name" value="AAA"/>
    <property type="match status" value="1"/>
</dbReference>
<keyword evidence="13 14" id="KW-0472">Membrane</keyword>
<dbReference type="InterPro" id="IPR027417">
    <property type="entry name" value="P-loop_NTPase"/>
</dbReference>
<comment type="caution">
    <text evidence="16">The sequence shown here is derived from an EMBL/GenBank/DDBJ whole genome shotgun (WGS) entry which is preliminary data.</text>
</comment>
<evidence type="ECO:0000256" key="8">
    <source>
        <dbReference type="ARBA" id="ARBA00022801"/>
    </source>
</evidence>
<keyword evidence="9" id="KW-0862">Zinc</keyword>
<dbReference type="AlphaFoldDB" id="K1SAY6"/>
<evidence type="ECO:0000256" key="6">
    <source>
        <dbReference type="ARBA" id="ARBA00022723"/>
    </source>
</evidence>
<keyword evidence="5 14" id="KW-0812">Transmembrane</keyword>
<dbReference type="GO" id="GO:0016887">
    <property type="term" value="F:ATP hydrolysis activity"/>
    <property type="evidence" value="ECO:0007669"/>
    <property type="project" value="InterPro"/>
</dbReference>
<feature type="transmembrane region" description="Helical" evidence="14">
    <location>
        <begin position="63"/>
        <end position="83"/>
    </location>
</feature>
<dbReference type="EMBL" id="AJWZ01011625">
    <property type="protein sequence ID" value="EKC44561.1"/>
    <property type="molecule type" value="Genomic_DNA"/>
</dbReference>
<dbReference type="GO" id="GO:0006508">
    <property type="term" value="P:proteolysis"/>
    <property type="evidence" value="ECO:0007669"/>
    <property type="project" value="UniProtKB-KW"/>
</dbReference>
<evidence type="ECO:0000256" key="13">
    <source>
        <dbReference type="ARBA" id="ARBA00023136"/>
    </source>
</evidence>
<dbReference type="Gene3D" id="1.10.8.60">
    <property type="match status" value="1"/>
</dbReference>
<gene>
    <name evidence="16" type="ORF">OBE_17410</name>
</gene>
<dbReference type="InterPro" id="IPR003593">
    <property type="entry name" value="AAA+_ATPase"/>
</dbReference>
<organism evidence="16">
    <name type="scientific">human gut metagenome</name>
    <dbReference type="NCBI Taxonomy" id="408170"/>
    <lineage>
        <taxon>unclassified sequences</taxon>
        <taxon>metagenomes</taxon>
        <taxon>organismal metagenomes</taxon>
    </lineage>
</organism>
<sequence>TSEAIERYRNDAQNKQFARLPESGVQFVFTIGSVDSFREDLQAAETASGRSVPVIYKNEKNDWTSVLINLLPWVIIIGAWFFIMRSMARGGGAGGGGIMNVGKAKAQVFDKDNSKRVTFKDVAGLEEAKVEIMEIVDFLKKADKYKELGAKIPKGALLVGPPGTGKTLLAKAVAGEANVPFLSISGSDFVEMFVGVGASRVRDLFEQAKQKAPCIVFIDEIDAIGRARGKNAGFSGNDERENTLNQLLTEMDGFQTNTGVIVLAATNRADILDKALMRAGRFDRQIEVGLPDVKEREEIFNVHLRPLKLDPALDRSFLARQTPGFSGADIANVCNEAALIAARHNKKFISKEDFLAAIDRI</sequence>
<evidence type="ECO:0000256" key="3">
    <source>
        <dbReference type="ARBA" id="ARBA00010044"/>
    </source>
</evidence>
<dbReference type="GO" id="GO:0005524">
    <property type="term" value="F:ATP binding"/>
    <property type="evidence" value="ECO:0007669"/>
    <property type="project" value="UniProtKB-KW"/>
</dbReference>
<keyword evidence="4 16" id="KW-0645">Protease</keyword>
<evidence type="ECO:0000313" key="16">
    <source>
        <dbReference type="EMBL" id="EKC44561.1"/>
    </source>
</evidence>
<proteinExistence type="inferred from homology"/>
<evidence type="ECO:0000256" key="2">
    <source>
        <dbReference type="ARBA" id="ARBA00004370"/>
    </source>
</evidence>
<dbReference type="InterPro" id="IPR003960">
    <property type="entry name" value="ATPase_AAA_CS"/>
</dbReference>
<dbReference type="InterPro" id="IPR041569">
    <property type="entry name" value="AAA_lid_3"/>
</dbReference>
<keyword evidence="7" id="KW-0547">Nucleotide-binding</keyword>
<dbReference type="CDD" id="cd19501">
    <property type="entry name" value="RecA-like_FtsH"/>
    <property type="match status" value="1"/>
</dbReference>
<dbReference type="Gene3D" id="3.40.50.300">
    <property type="entry name" value="P-loop containing nucleotide triphosphate hydrolases"/>
    <property type="match status" value="1"/>
</dbReference>
<feature type="non-terminal residue" evidence="16">
    <location>
        <position position="1"/>
    </location>
</feature>
<dbReference type="SUPFAM" id="SSF52540">
    <property type="entry name" value="P-loop containing nucleoside triphosphate hydrolases"/>
    <property type="match status" value="1"/>
</dbReference>
<dbReference type="GO" id="GO:0008237">
    <property type="term" value="F:metallopeptidase activity"/>
    <property type="evidence" value="ECO:0007669"/>
    <property type="project" value="UniProtKB-KW"/>
</dbReference>
<dbReference type="PROSITE" id="PS00674">
    <property type="entry name" value="AAA"/>
    <property type="match status" value="1"/>
</dbReference>
<keyword evidence="6" id="KW-0479">Metal-binding</keyword>
<evidence type="ECO:0000256" key="12">
    <source>
        <dbReference type="ARBA" id="ARBA00023049"/>
    </source>
</evidence>
<dbReference type="FunFam" id="3.40.50.300:FF:000001">
    <property type="entry name" value="ATP-dependent zinc metalloprotease FtsH"/>
    <property type="match status" value="1"/>
</dbReference>
<evidence type="ECO:0000259" key="15">
    <source>
        <dbReference type="SMART" id="SM00382"/>
    </source>
</evidence>